<gene>
    <name evidence="3" type="ORF">NBRC116591_12250</name>
</gene>
<dbReference type="RefSeq" id="WP_353302063.1">
    <property type="nucleotide sequence ID" value="NZ_BAABWN010000003.1"/>
</dbReference>
<name>A0ABQ0A744_9GAMM</name>
<reference evidence="3 4" key="1">
    <citation type="submission" date="2024-04" db="EMBL/GenBank/DDBJ databases">
        <title>Draft genome sequence of Sessilibacter corallicola NBRC 116591.</title>
        <authorList>
            <person name="Miyakawa T."/>
            <person name="Kusuya Y."/>
            <person name="Miura T."/>
        </authorList>
    </citation>
    <scope>NUCLEOTIDE SEQUENCE [LARGE SCALE GENOMIC DNA]</scope>
    <source>
        <strain evidence="3 4">KU-00831-HH</strain>
    </source>
</reference>
<protein>
    <submittedName>
        <fullName evidence="3">Glycosyltransferase</fullName>
    </submittedName>
</protein>
<organism evidence="3 4">
    <name type="scientific">Sessilibacter corallicola</name>
    <dbReference type="NCBI Taxonomy" id="2904075"/>
    <lineage>
        <taxon>Bacteria</taxon>
        <taxon>Pseudomonadati</taxon>
        <taxon>Pseudomonadota</taxon>
        <taxon>Gammaproteobacteria</taxon>
        <taxon>Cellvibrionales</taxon>
        <taxon>Cellvibrionaceae</taxon>
        <taxon>Sessilibacter</taxon>
    </lineage>
</organism>
<feature type="domain" description="Glycosyltransferase subfamily 4-like N-terminal" evidence="2">
    <location>
        <begin position="16"/>
        <end position="156"/>
    </location>
</feature>
<dbReference type="EMBL" id="BAABWN010000003">
    <property type="protein sequence ID" value="GAA6167415.1"/>
    <property type="molecule type" value="Genomic_DNA"/>
</dbReference>
<sequence length="345" mass="38900">MPNDLKIASVLAGANVGGAETFYTRFSCRLHQRDAADVRVFTRKNELREAEFSKYNVNTEFFRFGGKLHFLDHLRYQKALKKFDPSVVITFMNRATQLTPASQRYKLVGRLGHYYDYKYYRHCDHWVGITKGICDHLIRGGMPAKNIVHIPNFVDESDCEAIDRSSFSTPPDEPIILGLGRLHVNKAFDTLLPAFAKLATGTLWIAGEGPERENLTAQAESLGILDRVRFLGWRTDVNSLLKAADLFVCSSRSEGLGSILLEAWYNGCPMVSAKSEGPSELISHGETGLLCEIDDVDVMSQHMKTVLEDNQLAESLIANGTKEYQTKYSEKIVIDRYLEFFNEIA</sequence>
<dbReference type="Gene3D" id="3.40.50.2000">
    <property type="entry name" value="Glycogen Phosphorylase B"/>
    <property type="match status" value="2"/>
</dbReference>
<evidence type="ECO:0000313" key="3">
    <source>
        <dbReference type="EMBL" id="GAA6167415.1"/>
    </source>
</evidence>
<dbReference type="Pfam" id="PF00534">
    <property type="entry name" value="Glycos_transf_1"/>
    <property type="match status" value="1"/>
</dbReference>
<dbReference type="CDD" id="cd03811">
    <property type="entry name" value="GT4_GT28_WabH-like"/>
    <property type="match status" value="1"/>
</dbReference>
<keyword evidence="4" id="KW-1185">Reference proteome</keyword>
<dbReference type="InterPro" id="IPR001296">
    <property type="entry name" value="Glyco_trans_1"/>
</dbReference>
<dbReference type="SUPFAM" id="SSF53756">
    <property type="entry name" value="UDP-Glycosyltransferase/glycogen phosphorylase"/>
    <property type="match status" value="1"/>
</dbReference>
<dbReference type="Pfam" id="PF13439">
    <property type="entry name" value="Glyco_transf_4"/>
    <property type="match status" value="1"/>
</dbReference>
<dbReference type="InterPro" id="IPR028098">
    <property type="entry name" value="Glyco_trans_4-like_N"/>
</dbReference>
<evidence type="ECO:0000313" key="4">
    <source>
        <dbReference type="Proteomes" id="UP001465153"/>
    </source>
</evidence>
<feature type="domain" description="Glycosyl transferase family 1" evidence="1">
    <location>
        <begin position="164"/>
        <end position="322"/>
    </location>
</feature>
<dbReference type="PANTHER" id="PTHR12526">
    <property type="entry name" value="GLYCOSYLTRANSFERASE"/>
    <property type="match status" value="1"/>
</dbReference>
<comment type="caution">
    <text evidence="3">The sequence shown here is derived from an EMBL/GenBank/DDBJ whole genome shotgun (WGS) entry which is preliminary data.</text>
</comment>
<accession>A0ABQ0A744</accession>
<evidence type="ECO:0000259" key="1">
    <source>
        <dbReference type="Pfam" id="PF00534"/>
    </source>
</evidence>
<dbReference type="Proteomes" id="UP001465153">
    <property type="component" value="Unassembled WGS sequence"/>
</dbReference>
<proteinExistence type="predicted"/>
<evidence type="ECO:0000259" key="2">
    <source>
        <dbReference type="Pfam" id="PF13439"/>
    </source>
</evidence>